<reference evidence="4" key="1">
    <citation type="journal article" date="2019" name="Int. J. Syst. Evol. Microbiol.">
        <title>The Global Catalogue of Microorganisms (GCM) 10K type strain sequencing project: providing services to taxonomists for standard genome sequencing and annotation.</title>
        <authorList>
            <consortium name="The Broad Institute Genomics Platform"/>
            <consortium name="The Broad Institute Genome Sequencing Center for Infectious Disease"/>
            <person name="Wu L."/>
            <person name="Ma J."/>
        </authorList>
    </citation>
    <scope>NUCLEOTIDE SEQUENCE [LARGE SCALE GENOMIC DNA]</scope>
    <source>
        <strain evidence="4">KCTC 3950</strain>
    </source>
</reference>
<dbReference type="RefSeq" id="WP_377607622.1">
    <property type="nucleotide sequence ID" value="NZ_JBHUME010000019.1"/>
</dbReference>
<organism evidence="3 4">
    <name type="scientific">Paenibacillus gansuensis</name>
    <dbReference type="NCBI Taxonomy" id="306542"/>
    <lineage>
        <taxon>Bacteria</taxon>
        <taxon>Bacillati</taxon>
        <taxon>Bacillota</taxon>
        <taxon>Bacilli</taxon>
        <taxon>Bacillales</taxon>
        <taxon>Paenibacillaceae</taxon>
        <taxon>Paenibacillus</taxon>
    </lineage>
</organism>
<evidence type="ECO:0000259" key="2">
    <source>
        <dbReference type="Pfam" id="PF21986"/>
    </source>
</evidence>
<evidence type="ECO:0000259" key="1">
    <source>
        <dbReference type="Pfam" id="PF01425"/>
    </source>
</evidence>
<dbReference type="PANTHER" id="PTHR11895:SF169">
    <property type="entry name" value="GLUTAMYL-TRNA(GLN) AMIDOTRANSFERASE"/>
    <property type="match status" value="1"/>
</dbReference>
<feature type="domain" description="Amidase" evidence="1">
    <location>
        <begin position="28"/>
        <end position="440"/>
    </location>
</feature>
<comment type="caution">
    <text evidence="3">The sequence shown here is derived from an EMBL/GenBank/DDBJ whole genome shotgun (WGS) entry which is preliminary data.</text>
</comment>
<dbReference type="InterPro" id="IPR053844">
    <property type="entry name" value="AH_C"/>
</dbReference>
<accession>A0ABW5PMR8</accession>
<protein>
    <submittedName>
        <fullName evidence="3">Allophanate hydrolase</fullName>
        <ecNumber evidence="3">3.5.1.54</ecNumber>
    </submittedName>
</protein>
<name>A0ABW5PMR8_9BACL</name>
<sequence length="582" mass="61758">MSKSILPETLTIEVLKQLYAEGAATPQEVVEEILLRAKRDEEMNIWITPPDWNAVAPYVERLAELDPADAPLWGIPFAVKDNIDLAGMPTTAGCEDFTCKPESHAAVVERLIAAGAVPLGKTNLDQFATGLVGTRSPYGETHNALRPELISGGSSSGSAVAVARGQAAFALGTDTAGSGRVPAALNRLVGYKPSLGAWPVHGVVPACASLDCVTVFAHSLADAAAVDAAARGPHAQDPWGRQVPAPVAQLPAKVLVPREAPAFYGPYAAEYEAAWKAALADIERSGLLVEQADTAYLSEAAAILYEGPWVAERWAALGAFVESHPGSSFPVTERVLRSGSPEAGHSAASVFQAMHRLQAFKLRAKQQLDGAVLVLPTCGGTWRRDDVRQEPLGTNRDMGRYTNHCNLLDMAAAAIPAHDAADGLPFGITLFSAADQEGLLFGAAERLTAAFQRPKTRVAVCGLHMRGLALEKQMLEHEAVFLQATSTAPHYRLVKLPTVPPKPGLIRLPEGGASIELEVWEMPLDRFGSFAASIPAPLGIGKVELADGSEVPGFLCEAYASAAGTSEDITHLRGWRYLSQTI</sequence>
<dbReference type="GO" id="GO:0004039">
    <property type="term" value="F:allophanate hydrolase activity"/>
    <property type="evidence" value="ECO:0007669"/>
    <property type="project" value="UniProtKB-EC"/>
</dbReference>
<evidence type="ECO:0000313" key="3">
    <source>
        <dbReference type="EMBL" id="MFD2615477.1"/>
    </source>
</evidence>
<keyword evidence="4" id="KW-1185">Reference proteome</keyword>
<dbReference type="InterPro" id="IPR014085">
    <property type="entry name" value="Allophanate_hydrolase"/>
</dbReference>
<dbReference type="Gene3D" id="3.10.490.10">
    <property type="entry name" value="Gamma-glutamyl cyclotransferase-like"/>
    <property type="match status" value="1"/>
</dbReference>
<dbReference type="InterPro" id="IPR023631">
    <property type="entry name" value="Amidase_dom"/>
</dbReference>
<dbReference type="NCBIfam" id="NF006043">
    <property type="entry name" value="PRK08186.1"/>
    <property type="match status" value="1"/>
</dbReference>
<dbReference type="NCBIfam" id="TIGR02713">
    <property type="entry name" value="allophanate_hyd"/>
    <property type="match status" value="1"/>
</dbReference>
<evidence type="ECO:0000313" key="4">
    <source>
        <dbReference type="Proteomes" id="UP001597541"/>
    </source>
</evidence>
<keyword evidence="3" id="KW-0378">Hydrolase</keyword>
<dbReference type="SUPFAM" id="SSF75304">
    <property type="entry name" value="Amidase signature (AS) enzymes"/>
    <property type="match status" value="1"/>
</dbReference>
<dbReference type="Gene3D" id="1.20.58.1700">
    <property type="match status" value="1"/>
</dbReference>
<dbReference type="InterPro" id="IPR036928">
    <property type="entry name" value="AS_sf"/>
</dbReference>
<dbReference type="Gene3D" id="3.90.1300.10">
    <property type="entry name" value="Amidase signature (AS) domain"/>
    <property type="match status" value="1"/>
</dbReference>
<dbReference type="Proteomes" id="UP001597541">
    <property type="component" value="Unassembled WGS sequence"/>
</dbReference>
<proteinExistence type="predicted"/>
<dbReference type="EMBL" id="JBHUME010000019">
    <property type="protein sequence ID" value="MFD2615477.1"/>
    <property type="molecule type" value="Genomic_DNA"/>
</dbReference>
<dbReference type="Pfam" id="PF21986">
    <property type="entry name" value="AH_C"/>
    <property type="match status" value="1"/>
</dbReference>
<dbReference type="InterPro" id="IPR000120">
    <property type="entry name" value="Amidase"/>
</dbReference>
<dbReference type="PANTHER" id="PTHR11895">
    <property type="entry name" value="TRANSAMIDASE"/>
    <property type="match status" value="1"/>
</dbReference>
<feature type="domain" description="Allophanate hydrolase C-terminal" evidence="2">
    <location>
        <begin position="457"/>
        <end position="577"/>
    </location>
</feature>
<gene>
    <name evidence="3" type="primary">atzF</name>
    <name evidence="3" type="ORF">ACFSUF_24020</name>
</gene>
<dbReference type="Pfam" id="PF01425">
    <property type="entry name" value="Amidase"/>
    <property type="match status" value="1"/>
</dbReference>
<dbReference type="EC" id="3.5.1.54" evidence="3"/>